<evidence type="ECO:0000313" key="6">
    <source>
        <dbReference type="Proteomes" id="UP001499954"/>
    </source>
</evidence>
<keyword evidence="2" id="KW-0540">Nuclease</keyword>
<proteinExistence type="predicted"/>
<organism evidence="5 6">
    <name type="scientific">Agromyces allii</name>
    <dbReference type="NCBI Taxonomy" id="393607"/>
    <lineage>
        <taxon>Bacteria</taxon>
        <taxon>Bacillati</taxon>
        <taxon>Actinomycetota</taxon>
        <taxon>Actinomycetes</taxon>
        <taxon>Micrococcales</taxon>
        <taxon>Microbacteriaceae</taxon>
        <taxon>Agromyces</taxon>
    </lineage>
</organism>
<evidence type="ECO:0000313" key="5">
    <source>
        <dbReference type="EMBL" id="GAA1939149.1"/>
    </source>
</evidence>
<feature type="compositionally biased region" description="Basic and acidic residues" evidence="4">
    <location>
        <begin position="17"/>
        <end position="30"/>
    </location>
</feature>
<feature type="region of interest" description="Disordered" evidence="4">
    <location>
        <begin position="1"/>
        <end position="30"/>
    </location>
</feature>
<keyword evidence="1" id="KW-1277">Toxin-antitoxin system</keyword>
<evidence type="ECO:0000256" key="4">
    <source>
        <dbReference type="SAM" id="MobiDB-lite"/>
    </source>
</evidence>
<dbReference type="EMBL" id="BAAAMK010000001">
    <property type="protein sequence ID" value="GAA1939149.1"/>
    <property type="molecule type" value="Genomic_DNA"/>
</dbReference>
<name>A0ABN2PZQ4_9MICO</name>
<keyword evidence="3" id="KW-0378">Hydrolase</keyword>
<reference evidence="5 6" key="1">
    <citation type="journal article" date="2019" name="Int. J. Syst. Evol. Microbiol.">
        <title>The Global Catalogue of Microorganisms (GCM) 10K type strain sequencing project: providing services to taxonomists for standard genome sequencing and annotation.</title>
        <authorList>
            <consortium name="The Broad Institute Genomics Platform"/>
            <consortium name="The Broad Institute Genome Sequencing Center for Infectious Disease"/>
            <person name="Wu L."/>
            <person name="Ma J."/>
        </authorList>
    </citation>
    <scope>NUCLEOTIDE SEQUENCE [LARGE SCALE GENOMIC DNA]</scope>
    <source>
        <strain evidence="5 6">JCM 13584</strain>
    </source>
</reference>
<evidence type="ECO:0008006" key="7">
    <source>
        <dbReference type="Google" id="ProtNLM"/>
    </source>
</evidence>
<dbReference type="RefSeq" id="WP_157415172.1">
    <property type="nucleotide sequence ID" value="NZ_BAAAMK010000001.1"/>
</dbReference>
<gene>
    <name evidence="5" type="ORF">GCM10009717_01910</name>
</gene>
<dbReference type="InterPro" id="IPR008201">
    <property type="entry name" value="HepT-like"/>
</dbReference>
<sequence length="140" mass="15129">MTGGDSDAPRGRFTARPRTDGDGSERSRERLAAEVARLRSRFERATRDGREAFADTESDAYDIGMLAVIHLADLVNRQLPDEIAAALPRLARDGLRATRNIAAHNYAGLDNARLWETVSTHAPALLDAIDAASVTSDGQA</sequence>
<comment type="caution">
    <text evidence="5">The sequence shown here is derived from an EMBL/GenBank/DDBJ whole genome shotgun (WGS) entry which is preliminary data.</text>
</comment>
<dbReference type="Pfam" id="PF01934">
    <property type="entry name" value="HepT-like"/>
    <property type="match status" value="1"/>
</dbReference>
<evidence type="ECO:0000256" key="1">
    <source>
        <dbReference type="ARBA" id="ARBA00022649"/>
    </source>
</evidence>
<evidence type="ECO:0000256" key="3">
    <source>
        <dbReference type="ARBA" id="ARBA00022801"/>
    </source>
</evidence>
<keyword evidence="6" id="KW-1185">Reference proteome</keyword>
<dbReference type="Proteomes" id="UP001499954">
    <property type="component" value="Unassembled WGS sequence"/>
</dbReference>
<evidence type="ECO:0000256" key="2">
    <source>
        <dbReference type="ARBA" id="ARBA00022722"/>
    </source>
</evidence>
<accession>A0ABN2PZQ4</accession>
<protein>
    <recommendedName>
        <fullName evidence="7">DUF86 domain-containing protein</fullName>
    </recommendedName>
</protein>